<name>A0A388MA46_CHABU</name>
<gene>
    <name evidence="2" type="ORF">CBR_g52391</name>
</gene>
<dbReference type="SMART" id="SM00387">
    <property type="entry name" value="HATPase_c"/>
    <property type="match status" value="1"/>
</dbReference>
<accession>A0A388MA46</accession>
<evidence type="ECO:0000259" key="1">
    <source>
        <dbReference type="PROSITE" id="PS50109"/>
    </source>
</evidence>
<evidence type="ECO:0000313" key="2">
    <source>
        <dbReference type="EMBL" id="GBG91436.1"/>
    </source>
</evidence>
<feature type="domain" description="Histidine kinase" evidence="1">
    <location>
        <begin position="1"/>
        <end position="192"/>
    </location>
</feature>
<proteinExistence type="predicted"/>
<dbReference type="Proteomes" id="UP000265515">
    <property type="component" value="Unassembled WGS sequence"/>
</dbReference>
<dbReference type="InterPro" id="IPR036890">
    <property type="entry name" value="HATPase_C_sf"/>
</dbReference>
<dbReference type="SUPFAM" id="SSF55874">
    <property type="entry name" value="ATPase domain of HSP90 chaperone/DNA topoisomerase II/histidine kinase"/>
    <property type="match status" value="1"/>
</dbReference>
<dbReference type="Gramene" id="GBG91436">
    <property type="protein sequence ID" value="GBG91436"/>
    <property type="gene ID" value="CBR_g52391"/>
</dbReference>
<dbReference type="OrthoDB" id="43364at2759"/>
<dbReference type="InterPro" id="IPR053334">
    <property type="entry name" value="Chloroplast_Sensor_Kinase"/>
</dbReference>
<organism evidence="2 3">
    <name type="scientific">Chara braunii</name>
    <name type="common">Braun's stonewort</name>
    <dbReference type="NCBI Taxonomy" id="69332"/>
    <lineage>
        <taxon>Eukaryota</taxon>
        <taxon>Viridiplantae</taxon>
        <taxon>Streptophyta</taxon>
        <taxon>Charophyceae</taxon>
        <taxon>Charales</taxon>
        <taxon>Characeae</taxon>
        <taxon>Chara</taxon>
    </lineage>
</organism>
<dbReference type="Pfam" id="PF02518">
    <property type="entry name" value="HATPase_c"/>
    <property type="match status" value="1"/>
</dbReference>
<dbReference type="AlphaFoldDB" id="A0A388MA46"/>
<dbReference type="Gene3D" id="3.30.565.10">
    <property type="entry name" value="Histidine kinase-like ATPase, C-terminal domain"/>
    <property type="match status" value="1"/>
</dbReference>
<dbReference type="OMA" id="DMSIVMQ"/>
<dbReference type="PROSITE" id="PS50109">
    <property type="entry name" value="HIS_KIN"/>
    <property type="match status" value="1"/>
</dbReference>
<sequence>MKLHLCRSSDVSSILSEVVRASEEVARQKAVSVHYRHLPHDGINLMAAVEPSPLRQALCNLIDNGLQSAPSGGGWITVEARAAPAGGVLVVVTDNGPGLPLITQAYTVGRLSGHSKSMSTSGFAAASTDKLRTHLTTDEGTTRPLPAIGLAIAKDLVEGMGGVLRVDSPFLQGTAPAEMNGTKVELWLPAVLHNGPITLARTACVEVDATPDVGDSVEEM</sequence>
<evidence type="ECO:0000313" key="3">
    <source>
        <dbReference type="Proteomes" id="UP000265515"/>
    </source>
</evidence>
<comment type="caution">
    <text evidence="2">The sequence shown here is derived from an EMBL/GenBank/DDBJ whole genome shotgun (WGS) entry which is preliminary data.</text>
</comment>
<dbReference type="PANTHER" id="PTHR48206:SF1">
    <property type="entry name" value="CHLOROPLAST SENSOR KINASE, CHLOROPLASTIC"/>
    <property type="match status" value="1"/>
</dbReference>
<protein>
    <recommendedName>
        <fullName evidence="1">Histidine kinase domain-containing protein</fullName>
    </recommendedName>
</protein>
<keyword evidence="3" id="KW-1185">Reference proteome</keyword>
<dbReference type="InterPro" id="IPR003594">
    <property type="entry name" value="HATPase_dom"/>
</dbReference>
<dbReference type="PANTHER" id="PTHR48206">
    <property type="entry name" value="CHLOROPLAST SENSOR KINASE, CHLOROPLASTIC"/>
    <property type="match status" value="1"/>
</dbReference>
<dbReference type="InterPro" id="IPR005467">
    <property type="entry name" value="His_kinase_dom"/>
</dbReference>
<reference evidence="2 3" key="1">
    <citation type="journal article" date="2018" name="Cell">
        <title>The Chara Genome: Secondary Complexity and Implications for Plant Terrestrialization.</title>
        <authorList>
            <person name="Nishiyama T."/>
            <person name="Sakayama H."/>
            <person name="Vries J.D."/>
            <person name="Buschmann H."/>
            <person name="Saint-Marcoux D."/>
            <person name="Ullrich K.K."/>
            <person name="Haas F.B."/>
            <person name="Vanderstraeten L."/>
            <person name="Becker D."/>
            <person name="Lang D."/>
            <person name="Vosolsobe S."/>
            <person name="Rombauts S."/>
            <person name="Wilhelmsson P.K.I."/>
            <person name="Janitza P."/>
            <person name="Kern R."/>
            <person name="Heyl A."/>
            <person name="Rumpler F."/>
            <person name="Villalobos L.I.A.C."/>
            <person name="Clay J.M."/>
            <person name="Skokan R."/>
            <person name="Toyoda A."/>
            <person name="Suzuki Y."/>
            <person name="Kagoshima H."/>
            <person name="Schijlen E."/>
            <person name="Tajeshwar N."/>
            <person name="Catarino B."/>
            <person name="Hetherington A.J."/>
            <person name="Saltykova A."/>
            <person name="Bonnot C."/>
            <person name="Breuninger H."/>
            <person name="Symeonidi A."/>
            <person name="Radhakrishnan G.V."/>
            <person name="Van Nieuwerburgh F."/>
            <person name="Deforce D."/>
            <person name="Chang C."/>
            <person name="Karol K.G."/>
            <person name="Hedrich R."/>
            <person name="Ulvskov P."/>
            <person name="Glockner G."/>
            <person name="Delwiche C.F."/>
            <person name="Petrasek J."/>
            <person name="Van de Peer Y."/>
            <person name="Friml J."/>
            <person name="Beilby M."/>
            <person name="Dolan L."/>
            <person name="Kohara Y."/>
            <person name="Sugano S."/>
            <person name="Fujiyama A."/>
            <person name="Delaux P.-M."/>
            <person name="Quint M."/>
            <person name="TheiBen G."/>
            <person name="Hagemann M."/>
            <person name="Harholt J."/>
            <person name="Dunand C."/>
            <person name="Zachgo S."/>
            <person name="Langdale J."/>
            <person name="Maumus F."/>
            <person name="Straeten D.V.D."/>
            <person name="Gould S.B."/>
            <person name="Rensing S.A."/>
        </authorList>
    </citation>
    <scope>NUCLEOTIDE SEQUENCE [LARGE SCALE GENOMIC DNA]</scope>
    <source>
        <strain evidence="2 3">S276</strain>
    </source>
</reference>
<dbReference type="EMBL" id="BFEA01000906">
    <property type="protein sequence ID" value="GBG91436.1"/>
    <property type="molecule type" value="Genomic_DNA"/>
</dbReference>